<dbReference type="SUPFAM" id="SSF52540">
    <property type="entry name" value="P-loop containing nucleoside triphosphate hydrolases"/>
    <property type="match status" value="1"/>
</dbReference>
<dbReference type="GO" id="GO:0005524">
    <property type="term" value="F:ATP binding"/>
    <property type="evidence" value="ECO:0007669"/>
    <property type="project" value="UniProtKB-UniRule"/>
</dbReference>
<sequence length="224" mass="23860">MSVVITIDGPSGSGKGTICRLIAEASGFELLDSGALYRLTALATVEQGANSADEQQVAGIAASLDIKFIPQEGSTQVMLAGKDVTKAIRAEEIGMLASTVAAYPAVRQALLDRQRAFLTDKGLVADGRDMGTVVFPAAPLKIFLTASAQERANRRVKQLEQAGATSINYEQILSDIEKRDEQDRNRATAPLLPADDAVMLDSTALSIDEVKQQILGLAKARQLF</sequence>
<keyword evidence="8" id="KW-0963">Cytoplasm</keyword>
<dbReference type="GO" id="GO:0006220">
    <property type="term" value="P:pyrimidine nucleotide metabolic process"/>
    <property type="evidence" value="ECO:0007669"/>
    <property type="project" value="UniProtKB-UniRule"/>
</dbReference>
<dbReference type="HAMAP" id="MF_00238">
    <property type="entry name" value="Cytidyl_kinase_type1"/>
    <property type="match status" value="1"/>
</dbReference>
<dbReference type="GO" id="GO:0036431">
    <property type="term" value="F:dCMP kinase activity"/>
    <property type="evidence" value="ECO:0007669"/>
    <property type="project" value="InterPro"/>
</dbReference>
<comment type="subcellular location">
    <subcellularLocation>
        <location evidence="8">Cytoplasm</location>
    </subcellularLocation>
</comment>
<evidence type="ECO:0000313" key="11">
    <source>
        <dbReference type="Proteomes" id="UP001169760"/>
    </source>
</evidence>
<evidence type="ECO:0000256" key="6">
    <source>
        <dbReference type="ARBA" id="ARBA00047615"/>
    </source>
</evidence>
<evidence type="ECO:0000256" key="7">
    <source>
        <dbReference type="ARBA" id="ARBA00048478"/>
    </source>
</evidence>
<dbReference type="PANTHER" id="PTHR21299:SF2">
    <property type="entry name" value="CYTIDYLATE KINASE"/>
    <property type="match status" value="1"/>
</dbReference>
<dbReference type="CDD" id="cd02020">
    <property type="entry name" value="CMPK"/>
    <property type="match status" value="1"/>
</dbReference>
<proteinExistence type="inferred from homology"/>
<dbReference type="GO" id="GO:0005829">
    <property type="term" value="C:cytosol"/>
    <property type="evidence" value="ECO:0007669"/>
    <property type="project" value="TreeGrafter"/>
</dbReference>
<dbReference type="PANTHER" id="PTHR21299">
    <property type="entry name" value="CYTIDYLATE KINASE/PANTOATE-BETA-ALANINE LIGASE"/>
    <property type="match status" value="1"/>
</dbReference>
<evidence type="ECO:0000256" key="4">
    <source>
        <dbReference type="ARBA" id="ARBA00022777"/>
    </source>
</evidence>
<keyword evidence="3 8" id="KW-0547">Nucleotide-binding</keyword>
<evidence type="ECO:0000256" key="1">
    <source>
        <dbReference type="ARBA" id="ARBA00009427"/>
    </source>
</evidence>
<organism evidence="10 11">
    <name type="scientific">Saccharophagus degradans</name>
    <dbReference type="NCBI Taxonomy" id="86304"/>
    <lineage>
        <taxon>Bacteria</taxon>
        <taxon>Pseudomonadati</taxon>
        <taxon>Pseudomonadota</taxon>
        <taxon>Gammaproteobacteria</taxon>
        <taxon>Cellvibrionales</taxon>
        <taxon>Cellvibrionaceae</taxon>
        <taxon>Saccharophagus</taxon>
    </lineage>
</organism>
<keyword evidence="5 8" id="KW-0067">ATP-binding</keyword>
<feature type="domain" description="Cytidylate kinase" evidence="9">
    <location>
        <begin position="5"/>
        <end position="218"/>
    </location>
</feature>
<evidence type="ECO:0000256" key="8">
    <source>
        <dbReference type="HAMAP-Rule" id="MF_00238"/>
    </source>
</evidence>
<dbReference type="EC" id="2.7.4.25" evidence="8"/>
<gene>
    <name evidence="8 10" type="primary">cmk</name>
    <name evidence="10" type="ORF">Q4521_01040</name>
</gene>
<feature type="binding site" evidence="8">
    <location>
        <begin position="9"/>
        <end position="17"/>
    </location>
    <ligand>
        <name>ATP</name>
        <dbReference type="ChEBI" id="CHEBI:30616"/>
    </ligand>
</feature>
<accession>A0AAW7X0L3</accession>
<comment type="similarity">
    <text evidence="1 8">Belongs to the cytidylate kinase family. Type 1 subfamily.</text>
</comment>
<keyword evidence="4 8" id="KW-0418">Kinase</keyword>
<dbReference type="Pfam" id="PF02224">
    <property type="entry name" value="Cytidylate_kin"/>
    <property type="match status" value="1"/>
</dbReference>
<dbReference type="RefSeq" id="WP_303490237.1">
    <property type="nucleotide sequence ID" value="NZ_JAUOPB010000001.1"/>
</dbReference>
<protein>
    <recommendedName>
        <fullName evidence="8">Cytidylate kinase</fullName>
        <shortName evidence="8">CK</shortName>
        <ecNumber evidence="8">2.7.4.25</ecNumber>
    </recommendedName>
    <alternativeName>
        <fullName evidence="8">Cytidine monophosphate kinase</fullName>
        <shortName evidence="8">CMP kinase</shortName>
    </alternativeName>
</protein>
<dbReference type="Proteomes" id="UP001169760">
    <property type="component" value="Unassembled WGS sequence"/>
</dbReference>
<name>A0AAW7X0L3_9GAMM</name>
<evidence type="ECO:0000256" key="5">
    <source>
        <dbReference type="ARBA" id="ARBA00022840"/>
    </source>
</evidence>
<dbReference type="InterPro" id="IPR011994">
    <property type="entry name" value="Cytidylate_kinase_dom"/>
</dbReference>
<evidence type="ECO:0000256" key="2">
    <source>
        <dbReference type="ARBA" id="ARBA00022679"/>
    </source>
</evidence>
<dbReference type="InterPro" id="IPR027417">
    <property type="entry name" value="P-loop_NTPase"/>
</dbReference>
<dbReference type="InterPro" id="IPR003136">
    <property type="entry name" value="Cytidylate_kin"/>
</dbReference>
<dbReference type="GO" id="GO:0015949">
    <property type="term" value="P:nucleobase-containing small molecule interconversion"/>
    <property type="evidence" value="ECO:0007669"/>
    <property type="project" value="TreeGrafter"/>
</dbReference>
<evidence type="ECO:0000313" key="10">
    <source>
        <dbReference type="EMBL" id="MDO6421049.1"/>
    </source>
</evidence>
<dbReference type="EMBL" id="JAUOPB010000001">
    <property type="protein sequence ID" value="MDO6421049.1"/>
    <property type="molecule type" value="Genomic_DNA"/>
</dbReference>
<comment type="catalytic activity">
    <reaction evidence="6 8">
        <text>dCMP + ATP = dCDP + ADP</text>
        <dbReference type="Rhea" id="RHEA:25094"/>
        <dbReference type="ChEBI" id="CHEBI:30616"/>
        <dbReference type="ChEBI" id="CHEBI:57566"/>
        <dbReference type="ChEBI" id="CHEBI:58593"/>
        <dbReference type="ChEBI" id="CHEBI:456216"/>
        <dbReference type="EC" id="2.7.4.25"/>
    </reaction>
</comment>
<reference evidence="10" key="1">
    <citation type="submission" date="2023-07" db="EMBL/GenBank/DDBJ databases">
        <title>Genome content predicts the carbon catabolic preferences of heterotrophic bacteria.</title>
        <authorList>
            <person name="Gralka M."/>
        </authorList>
    </citation>
    <scope>NUCLEOTIDE SEQUENCE</scope>
    <source>
        <strain evidence="10">I3M17_2</strain>
    </source>
</reference>
<comment type="catalytic activity">
    <reaction evidence="7 8">
        <text>CMP + ATP = CDP + ADP</text>
        <dbReference type="Rhea" id="RHEA:11600"/>
        <dbReference type="ChEBI" id="CHEBI:30616"/>
        <dbReference type="ChEBI" id="CHEBI:58069"/>
        <dbReference type="ChEBI" id="CHEBI:60377"/>
        <dbReference type="ChEBI" id="CHEBI:456216"/>
        <dbReference type="EC" id="2.7.4.25"/>
    </reaction>
</comment>
<dbReference type="Gene3D" id="3.40.50.300">
    <property type="entry name" value="P-loop containing nucleotide triphosphate hydrolases"/>
    <property type="match status" value="1"/>
</dbReference>
<evidence type="ECO:0000256" key="3">
    <source>
        <dbReference type="ARBA" id="ARBA00022741"/>
    </source>
</evidence>
<comment type="caution">
    <text evidence="10">The sequence shown here is derived from an EMBL/GenBank/DDBJ whole genome shotgun (WGS) entry which is preliminary data.</text>
</comment>
<evidence type="ECO:0000259" key="9">
    <source>
        <dbReference type="Pfam" id="PF02224"/>
    </source>
</evidence>
<dbReference type="AlphaFoldDB" id="A0AAW7X0L3"/>
<dbReference type="NCBIfam" id="TIGR00017">
    <property type="entry name" value="cmk"/>
    <property type="match status" value="1"/>
</dbReference>
<keyword evidence="2 8" id="KW-0808">Transferase</keyword>